<dbReference type="Proteomes" id="UP000326336">
    <property type="component" value="Unassembled WGS sequence"/>
</dbReference>
<keyword evidence="2 3" id="KW-0067">ATP-binding</keyword>
<keyword evidence="3 5" id="KW-0418">Kinase</keyword>
<comment type="caution">
    <text evidence="5">The sequence shown here is derived from an EMBL/GenBank/DDBJ whole genome shotgun (WGS) entry which is preliminary data.</text>
</comment>
<keyword evidence="6" id="KW-1185">Reference proteome</keyword>
<dbReference type="Gene3D" id="3.40.50.300">
    <property type="entry name" value="P-loop containing nucleotide triphosphate hydrolases"/>
    <property type="match status" value="1"/>
</dbReference>
<accession>A0A5N5RM94</accession>
<evidence type="ECO:0000256" key="3">
    <source>
        <dbReference type="HAMAP-Rule" id="MF_00376"/>
    </source>
</evidence>
<keyword evidence="3" id="KW-0963">Cytoplasm</keyword>
<dbReference type="GO" id="GO:0015937">
    <property type="term" value="P:coenzyme A biosynthetic process"/>
    <property type="evidence" value="ECO:0007669"/>
    <property type="project" value="UniProtKB-UniRule"/>
</dbReference>
<dbReference type="PANTHER" id="PTHR10695:SF46">
    <property type="entry name" value="BIFUNCTIONAL COENZYME A SYNTHASE-RELATED"/>
    <property type="match status" value="1"/>
</dbReference>
<evidence type="ECO:0000256" key="2">
    <source>
        <dbReference type="ARBA" id="ARBA00022840"/>
    </source>
</evidence>
<dbReference type="PANTHER" id="PTHR10695">
    <property type="entry name" value="DEPHOSPHO-COA KINASE-RELATED"/>
    <property type="match status" value="1"/>
</dbReference>
<dbReference type="AlphaFoldDB" id="A0A5N5RM94"/>
<comment type="catalytic activity">
    <reaction evidence="3">
        <text>3'-dephospho-CoA + ATP = ADP + CoA + H(+)</text>
        <dbReference type="Rhea" id="RHEA:18245"/>
        <dbReference type="ChEBI" id="CHEBI:15378"/>
        <dbReference type="ChEBI" id="CHEBI:30616"/>
        <dbReference type="ChEBI" id="CHEBI:57287"/>
        <dbReference type="ChEBI" id="CHEBI:57328"/>
        <dbReference type="ChEBI" id="CHEBI:456216"/>
        <dbReference type="EC" id="2.7.1.24"/>
    </reaction>
</comment>
<reference evidence="5 6" key="1">
    <citation type="journal article" date="2019" name="Int. J. Syst. Evol. Microbiol.">
        <title>Bifidobacterium jacchi sp. nov., isolated from the faeces of a baby common marmoset (Callithrix jacchus).</title>
        <authorList>
            <person name="Modesto M."/>
            <person name="Watanabe K."/>
            <person name="Arita M."/>
            <person name="Satti M."/>
            <person name="Oki K."/>
            <person name="Sciavilla P."/>
            <person name="Patavino C."/>
            <person name="Camma C."/>
            <person name="Michelini S."/>
            <person name="Sgorbati B."/>
            <person name="Mattarelli P."/>
        </authorList>
    </citation>
    <scope>NUCLEOTIDE SEQUENCE [LARGE SCALE GENOMIC DNA]</scope>
    <source>
        <strain evidence="5 6">MRM 9.3</strain>
    </source>
</reference>
<evidence type="ECO:0000313" key="5">
    <source>
        <dbReference type="EMBL" id="KAB5608417.1"/>
    </source>
</evidence>
<dbReference type="GO" id="GO:0005737">
    <property type="term" value="C:cytoplasm"/>
    <property type="evidence" value="ECO:0007669"/>
    <property type="project" value="UniProtKB-SubCell"/>
</dbReference>
<dbReference type="Pfam" id="PF01121">
    <property type="entry name" value="CoaE"/>
    <property type="match status" value="2"/>
</dbReference>
<keyword evidence="3 5" id="KW-0808">Transferase</keyword>
<dbReference type="OrthoDB" id="9812943at2"/>
<dbReference type="EMBL" id="RQSP01000003">
    <property type="protein sequence ID" value="KAB5608417.1"/>
    <property type="molecule type" value="Genomic_DNA"/>
</dbReference>
<comment type="subcellular location">
    <subcellularLocation>
        <location evidence="3">Cytoplasm</location>
    </subcellularLocation>
</comment>
<protein>
    <recommendedName>
        <fullName evidence="3 4">Dephospho-CoA kinase</fullName>
        <ecNumber evidence="3 4">2.7.1.24</ecNumber>
    </recommendedName>
    <alternativeName>
        <fullName evidence="3">Dephosphocoenzyme A kinase</fullName>
    </alternativeName>
</protein>
<evidence type="ECO:0000256" key="1">
    <source>
        <dbReference type="ARBA" id="ARBA00022741"/>
    </source>
</evidence>
<dbReference type="RefSeq" id="WP_151916132.1">
    <property type="nucleotide sequence ID" value="NZ_RQSP01000003.1"/>
</dbReference>
<keyword evidence="3" id="KW-0173">Coenzyme A biosynthesis</keyword>
<evidence type="ECO:0000313" key="6">
    <source>
        <dbReference type="Proteomes" id="UP000326336"/>
    </source>
</evidence>
<dbReference type="EC" id="2.7.1.24" evidence="3 4"/>
<dbReference type="InterPro" id="IPR027417">
    <property type="entry name" value="P-loop_NTPase"/>
</dbReference>
<dbReference type="UniPathway" id="UPA00241">
    <property type="reaction ID" value="UER00356"/>
</dbReference>
<dbReference type="GO" id="GO:0005524">
    <property type="term" value="F:ATP binding"/>
    <property type="evidence" value="ECO:0007669"/>
    <property type="project" value="UniProtKB-UniRule"/>
</dbReference>
<proteinExistence type="inferred from homology"/>
<name>A0A5N5RM94_9BIFI</name>
<dbReference type="PROSITE" id="PS51219">
    <property type="entry name" value="DPCK"/>
    <property type="match status" value="1"/>
</dbReference>
<gene>
    <name evidence="3 5" type="primary">coaE</name>
    <name evidence="5" type="ORF">EHS19_01500</name>
</gene>
<dbReference type="HAMAP" id="MF_00376">
    <property type="entry name" value="Dephospho_CoA_kinase"/>
    <property type="match status" value="1"/>
</dbReference>
<keyword evidence="1 3" id="KW-0547">Nucleotide-binding</keyword>
<dbReference type="CDD" id="cd02022">
    <property type="entry name" value="DPCK"/>
    <property type="match status" value="1"/>
</dbReference>
<organism evidence="5 6">
    <name type="scientific">Bifidobacterium jacchi</name>
    <dbReference type="NCBI Taxonomy" id="2490545"/>
    <lineage>
        <taxon>Bacteria</taxon>
        <taxon>Bacillati</taxon>
        <taxon>Actinomycetota</taxon>
        <taxon>Actinomycetes</taxon>
        <taxon>Bifidobacteriales</taxon>
        <taxon>Bifidobacteriaceae</taxon>
        <taxon>Bifidobacterium</taxon>
    </lineage>
</organism>
<comment type="pathway">
    <text evidence="3">Cofactor biosynthesis; coenzyme A biosynthesis; CoA from (R)-pantothenate: step 5/5.</text>
</comment>
<dbReference type="InterPro" id="IPR001977">
    <property type="entry name" value="Depp_CoAkinase"/>
</dbReference>
<evidence type="ECO:0000256" key="4">
    <source>
        <dbReference type="NCBIfam" id="TIGR00152"/>
    </source>
</evidence>
<comment type="function">
    <text evidence="3">Catalyzes the phosphorylation of the 3'-hydroxyl group of dephosphocoenzyme A to form coenzyme A.</text>
</comment>
<sequence length="238" mass="25966">MRKFMRIGLTGGIAAGKTTVSHRFAELGATLIDYDQLARQVVAPGSVGLRRIVETFGPNALAPDGTMNRGWMAEHVFGPDAPADALERLNTIEHPLIYAEAERLERAALSVRHDGADASAADGDDAVGAVQIVVHDIPLLAEVIDSIPFRFDHIVTVEAPAGMRIARMMATRGMSRAQAEDRIRHQSSVSERRAIADIIIDATQPLPDMLAQVDRLYAGWVKDARRRSSSTSRPRLQI</sequence>
<dbReference type="GO" id="GO:0004140">
    <property type="term" value="F:dephospho-CoA kinase activity"/>
    <property type="evidence" value="ECO:0007669"/>
    <property type="project" value="UniProtKB-UniRule"/>
</dbReference>
<comment type="similarity">
    <text evidence="3">Belongs to the CoaE family.</text>
</comment>
<dbReference type="NCBIfam" id="TIGR00152">
    <property type="entry name" value="dephospho-CoA kinase"/>
    <property type="match status" value="1"/>
</dbReference>
<feature type="binding site" evidence="3">
    <location>
        <begin position="14"/>
        <end position="19"/>
    </location>
    <ligand>
        <name>ATP</name>
        <dbReference type="ChEBI" id="CHEBI:30616"/>
    </ligand>
</feature>
<dbReference type="SUPFAM" id="SSF52540">
    <property type="entry name" value="P-loop containing nucleoside triphosphate hydrolases"/>
    <property type="match status" value="1"/>
</dbReference>